<evidence type="ECO:0000313" key="3">
    <source>
        <dbReference type="Proteomes" id="UP000664073"/>
    </source>
</evidence>
<proteinExistence type="predicted"/>
<dbReference type="PANTHER" id="PTHR30024">
    <property type="entry name" value="ALIPHATIC SULFONATES-BINDING PROTEIN-RELATED"/>
    <property type="match status" value="1"/>
</dbReference>
<dbReference type="AlphaFoldDB" id="A0A939HLF0"/>
<dbReference type="EMBL" id="JAFVMH010000013">
    <property type="protein sequence ID" value="MBO1326608.1"/>
    <property type="molecule type" value="Genomic_DNA"/>
</dbReference>
<sequence length="347" mass="37887">MTTRGPSSVPRRALLSAALLAVGGTATTVLFEHSRHERHPAHKPPDGVYRKLVVGWAAAEHCPVYVAAAQKGFFDHYNLDIDIAPATNDGHDTLEALQHREFDYAVAPALTWLPYLHAGLAAHLVMGVQPGYFRLLVRRSSGITRLDQLMDRNVAMPDMNAADKLFFAIMMRRKGLDALTRINWVDLPFTEIADSARAQRIDAVVAHDPYAWLLLQTAPDLFVELASSNTGHYAERTSLVLGVADSALQADPDAATSLVLALNTAARWANTHRDDAATLIAGSMPELSPASARAMLHNAPAIHPVLGQSLRDQIAQYCDELQLVGLLPDAENTTLLAQSYTRNVLRE</sequence>
<protein>
    <submittedName>
        <fullName evidence="2">ABC transporter substrate-binding protein</fullName>
    </submittedName>
</protein>
<feature type="domain" description="SsuA/THI5-like" evidence="1">
    <location>
        <begin position="60"/>
        <end position="275"/>
    </location>
</feature>
<keyword evidence="3" id="KW-1185">Reference proteome</keyword>
<evidence type="ECO:0000259" key="1">
    <source>
        <dbReference type="Pfam" id="PF09084"/>
    </source>
</evidence>
<dbReference type="Gene3D" id="3.40.190.10">
    <property type="entry name" value="Periplasmic binding protein-like II"/>
    <property type="match status" value="2"/>
</dbReference>
<name>A0A939HLF0_9PROT</name>
<dbReference type="InterPro" id="IPR015168">
    <property type="entry name" value="SsuA/THI5"/>
</dbReference>
<gene>
    <name evidence="2" type="ORF">J2D77_15775</name>
</gene>
<reference evidence="2" key="1">
    <citation type="submission" date="2021-03" db="EMBL/GenBank/DDBJ databases">
        <title>The complete genome sequence of Acetobacter sp. TBRC 12339.</title>
        <authorList>
            <person name="Charoenyingcharoen P."/>
            <person name="Yukphan P."/>
        </authorList>
    </citation>
    <scope>NUCLEOTIDE SEQUENCE</scope>
    <source>
        <strain evidence="2">TBRC 12339</strain>
    </source>
</reference>
<dbReference type="SUPFAM" id="SSF53850">
    <property type="entry name" value="Periplasmic binding protein-like II"/>
    <property type="match status" value="1"/>
</dbReference>
<comment type="caution">
    <text evidence="2">The sequence shown here is derived from an EMBL/GenBank/DDBJ whole genome shotgun (WGS) entry which is preliminary data.</text>
</comment>
<dbReference type="Proteomes" id="UP000664073">
    <property type="component" value="Unassembled WGS sequence"/>
</dbReference>
<organism evidence="2 3">
    <name type="scientific">Acetobacter garciniae</name>
    <dbReference type="NCBI Taxonomy" id="2817435"/>
    <lineage>
        <taxon>Bacteria</taxon>
        <taxon>Pseudomonadati</taxon>
        <taxon>Pseudomonadota</taxon>
        <taxon>Alphaproteobacteria</taxon>
        <taxon>Acetobacterales</taxon>
        <taxon>Acetobacteraceae</taxon>
        <taxon>Acetobacter</taxon>
    </lineage>
</organism>
<evidence type="ECO:0000313" key="2">
    <source>
        <dbReference type="EMBL" id="MBO1326608.1"/>
    </source>
</evidence>
<dbReference type="Pfam" id="PF09084">
    <property type="entry name" value="NMT1"/>
    <property type="match status" value="1"/>
</dbReference>
<dbReference type="RefSeq" id="WP_207847406.1">
    <property type="nucleotide sequence ID" value="NZ_JAFVMH010000013.1"/>
</dbReference>
<accession>A0A939HLF0</accession>